<accession>H3GNC5</accession>
<reference evidence="3" key="1">
    <citation type="journal article" date="2006" name="Science">
        <title>Phytophthora genome sequences uncover evolutionary origins and mechanisms of pathogenesis.</title>
        <authorList>
            <person name="Tyler B.M."/>
            <person name="Tripathy S."/>
            <person name="Zhang X."/>
            <person name="Dehal P."/>
            <person name="Jiang R.H."/>
            <person name="Aerts A."/>
            <person name="Arredondo F.D."/>
            <person name="Baxter L."/>
            <person name="Bensasson D."/>
            <person name="Beynon J.L."/>
            <person name="Chapman J."/>
            <person name="Damasceno C.M."/>
            <person name="Dorrance A.E."/>
            <person name="Dou D."/>
            <person name="Dickerman A.W."/>
            <person name="Dubchak I.L."/>
            <person name="Garbelotto M."/>
            <person name="Gijzen M."/>
            <person name="Gordon S.G."/>
            <person name="Govers F."/>
            <person name="Grunwald N.J."/>
            <person name="Huang W."/>
            <person name="Ivors K.L."/>
            <person name="Jones R.W."/>
            <person name="Kamoun S."/>
            <person name="Krampis K."/>
            <person name="Lamour K.H."/>
            <person name="Lee M.K."/>
            <person name="McDonald W.H."/>
            <person name="Medina M."/>
            <person name="Meijer H.J."/>
            <person name="Nordberg E.K."/>
            <person name="Maclean D.J."/>
            <person name="Ospina-Giraldo M.D."/>
            <person name="Morris P.F."/>
            <person name="Phuntumart V."/>
            <person name="Putnam N.H."/>
            <person name="Rash S."/>
            <person name="Rose J.K."/>
            <person name="Sakihama Y."/>
            <person name="Salamov A.A."/>
            <person name="Savidor A."/>
            <person name="Scheuring C.F."/>
            <person name="Smith B.M."/>
            <person name="Sobral B.W."/>
            <person name="Terry A."/>
            <person name="Torto-Alalibo T.A."/>
            <person name="Win J."/>
            <person name="Xu Z."/>
            <person name="Zhang H."/>
            <person name="Grigoriev I.V."/>
            <person name="Rokhsar D.S."/>
            <person name="Boore J.L."/>
        </authorList>
    </citation>
    <scope>NUCLEOTIDE SEQUENCE [LARGE SCALE GENOMIC DNA]</scope>
    <source>
        <strain evidence="3">Pr102</strain>
    </source>
</reference>
<dbReference type="HOGENOM" id="CLU_050155_0_0_1"/>
<sequence length="469" mass="52019">MRPLQHATRSLDSLVAAWIGDPDKIQAPQPQPQPQDSDDVLRAFLQEMAELDQQPPPSPTRGPIEAIATTPRFLKRQAPKPSTPPAKRSRKPSAQPQAKPQAPATRWQRQKLELGTLKEHAETLGNYVAFLRKRQVPGLSIQLPPELEQLVQLQTTGWQAAAFREIRRCQAARQDNAELKQRLQACVQASGTLQTALNAAESLRREQLARGSIASRALQVEVMLDLQHRTADSARVFDMLEQSVNARVDEIQAVVSEVSQPVLTANTERVSICRKDETHPAVAFRTVRVLPFDAALVSNVCWQVAELGWKIQGSRVVRRSKDVVSSDWRFPVELEKGETVEIRVRCVAKRFVVPEGTVVLAESWTEWPAHLAASGTWSRVTRESGWGLVHSFPDNGADSSPACVSRFMMHMTSEPAGLDSDTSRRLLGSAAVSDIVIPSFRRLIRNRQQCVDNRLMDAAFAQGSAVSAI</sequence>
<dbReference type="EnsemblProtists" id="Phyra78092">
    <property type="protein sequence ID" value="Phyra78092"/>
    <property type="gene ID" value="Phyra78092"/>
</dbReference>
<dbReference type="Proteomes" id="UP000005238">
    <property type="component" value="Unassembled WGS sequence"/>
</dbReference>
<dbReference type="eggNOG" id="ENOG502SX8S">
    <property type="taxonomic scope" value="Eukaryota"/>
</dbReference>
<dbReference type="EMBL" id="DS566026">
    <property type="status" value="NOT_ANNOTATED_CDS"/>
    <property type="molecule type" value="Genomic_DNA"/>
</dbReference>
<name>H3GNC5_PHYRM</name>
<protein>
    <recommendedName>
        <fullName evidence="4">START domain-containing protein</fullName>
    </recommendedName>
</protein>
<dbReference type="AlphaFoldDB" id="H3GNC5"/>
<keyword evidence="3" id="KW-1185">Reference proteome</keyword>
<reference evidence="2" key="2">
    <citation type="submission" date="2015-06" db="UniProtKB">
        <authorList>
            <consortium name="EnsemblProtists"/>
        </authorList>
    </citation>
    <scope>IDENTIFICATION</scope>
    <source>
        <strain evidence="2">Pr102</strain>
    </source>
</reference>
<evidence type="ECO:0008006" key="4">
    <source>
        <dbReference type="Google" id="ProtNLM"/>
    </source>
</evidence>
<evidence type="ECO:0000313" key="3">
    <source>
        <dbReference type="Proteomes" id="UP000005238"/>
    </source>
</evidence>
<evidence type="ECO:0000313" key="2">
    <source>
        <dbReference type="EnsemblProtists" id="Phyra78092"/>
    </source>
</evidence>
<dbReference type="OMA" id="SVCWRVA"/>
<feature type="region of interest" description="Disordered" evidence="1">
    <location>
        <begin position="45"/>
        <end position="107"/>
    </location>
</feature>
<evidence type="ECO:0000256" key="1">
    <source>
        <dbReference type="SAM" id="MobiDB-lite"/>
    </source>
</evidence>
<dbReference type="VEuPathDB" id="FungiDB:KRP23_12073"/>
<feature type="compositionally biased region" description="Low complexity" evidence="1">
    <location>
        <begin position="92"/>
        <end position="104"/>
    </location>
</feature>
<dbReference type="InParanoid" id="H3GNC5"/>
<organism evidence="2 3">
    <name type="scientific">Phytophthora ramorum</name>
    <name type="common">Sudden oak death agent</name>
    <dbReference type="NCBI Taxonomy" id="164328"/>
    <lineage>
        <taxon>Eukaryota</taxon>
        <taxon>Sar</taxon>
        <taxon>Stramenopiles</taxon>
        <taxon>Oomycota</taxon>
        <taxon>Peronosporomycetes</taxon>
        <taxon>Peronosporales</taxon>
        <taxon>Peronosporaceae</taxon>
        <taxon>Phytophthora</taxon>
    </lineage>
</organism>
<proteinExistence type="predicted"/>
<feature type="region of interest" description="Disordered" evidence="1">
    <location>
        <begin position="20"/>
        <end position="39"/>
    </location>
</feature>
<dbReference type="VEuPathDB" id="FungiDB:KRP22_9025"/>